<evidence type="ECO:0000256" key="6">
    <source>
        <dbReference type="SAM" id="Phobius"/>
    </source>
</evidence>
<feature type="transmembrane region" description="Helical" evidence="6">
    <location>
        <begin position="299"/>
        <end position="318"/>
    </location>
</feature>
<dbReference type="RefSeq" id="WP_379014447.1">
    <property type="nucleotide sequence ID" value="NZ_JBHSDC010000022.1"/>
</dbReference>
<feature type="transmembrane region" description="Helical" evidence="6">
    <location>
        <begin position="393"/>
        <end position="411"/>
    </location>
</feature>
<evidence type="ECO:0000256" key="4">
    <source>
        <dbReference type="ARBA" id="ARBA00022989"/>
    </source>
</evidence>
<keyword evidence="2" id="KW-1003">Cell membrane</keyword>
<dbReference type="Proteomes" id="UP001595906">
    <property type="component" value="Unassembled WGS sequence"/>
</dbReference>
<evidence type="ECO:0000256" key="1">
    <source>
        <dbReference type="ARBA" id="ARBA00004651"/>
    </source>
</evidence>
<reference evidence="8" key="1">
    <citation type="journal article" date="2019" name="Int. J. Syst. Evol. Microbiol.">
        <title>The Global Catalogue of Microorganisms (GCM) 10K type strain sequencing project: providing services to taxonomists for standard genome sequencing and annotation.</title>
        <authorList>
            <consortium name="The Broad Institute Genomics Platform"/>
            <consortium name="The Broad Institute Genome Sequencing Center for Infectious Disease"/>
            <person name="Wu L."/>
            <person name="Ma J."/>
        </authorList>
    </citation>
    <scope>NUCLEOTIDE SEQUENCE [LARGE SCALE GENOMIC DNA]</scope>
    <source>
        <strain evidence="8">CECT 8010</strain>
    </source>
</reference>
<protein>
    <submittedName>
        <fullName evidence="7">Lipopolysaccharide biosynthesis protein</fullName>
    </submittedName>
</protein>
<feature type="transmembrane region" description="Helical" evidence="6">
    <location>
        <begin position="454"/>
        <end position="475"/>
    </location>
</feature>
<organism evidence="7 8">
    <name type="scientific">Parasediminibacterium paludis</name>
    <dbReference type="NCBI Taxonomy" id="908966"/>
    <lineage>
        <taxon>Bacteria</taxon>
        <taxon>Pseudomonadati</taxon>
        <taxon>Bacteroidota</taxon>
        <taxon>Chitinophagia</taxon>
        <taxon>Chitinophagales</taxon>
        <taxon>Chitinophagaceae</taxon>
        <taxon>Parasediminibacterium</taxon>
    </lineage>
</organism>
<feature type="transmembrane region" description="Helical" evidence="6">
    <location>
        <begin position="12"/>
        <end position="30"/>
    </location>
</feature>
<comment type="subcellular location">
    <subcellularLocation>
        <location evidence="1">Cell membrane</location>
        <topology evidence="1">Multi-pass membrane protein</topology>
    </subcellularLocation>
</comment>
<feature type="transmembrane region" description="Helical" evidence="6">
    <location>
        <begin position="431"/>
        <end position="448"/>
    </location>
</feature>
<accession>A0ABV8PZX1</accession>
<sequence length="499" mass="56300">MATIRKQAIISGIILYTGFAVGAINMYLFTRLFTTDEYGLTRAFMDFGQSAFAFGSLGAVTVLYKFYPYYKDNLPDNKNDLLTWTLCASILGFTLVTLGGIVFQPFVVLKFSHNSPLFLAFYYWVFPFGLGILLFGILEAFSLSLKNAVAPTFLKELVLRLLTSVIIAIYYFKLINFSVFIYLFAFTYLAIAICLIIYLARQNKFYITFKISHVSKKFYKKMLAMQSLYYSGVIITVLKESIDGIIITALLGLSSTGVFALAQYLASLVQAPQRSLVNVSIGAISQAWKDKNVEEVSRIYSRSCINMMIMSFFIYGNVVLNTVDTIKVLHIPESFLAGYKVMIILGLMRIIDAGTGVNNVVILTSNRWKFDFFSGIILMILMIPSSYFLIKQYGIIGSAYAQLLSFTIYNAIRFEFIRRVFKMQPFNSKTLYSILLSIAAFVLAYLIGTHLNGWIAIFARGIIFSGLMITGVFALKLTPDAHQLLEKWLLKTNKKDNIS</sequence>
<dbReference type="PANTHER" id="PTHR30250">
    <property type="entry name" value="PST FAMILY PREDICTED COLANIC ACID TRANSPORTER"/>
    <property type="match status" value="1"/>
</dbReference>
<feature type="transmembrane region" description="Helical" evidence="6">
    <location>
        <begin position="157"/>
        <end position="173"/>
    </location>
</feature>
<dbReference type="InterPro" id="IPR050833">
    <property type="entry name" value="Poly_Biosynth_Transport"/>
</dbReference>
<dbReference type="EMBL" id="JBHSDC010000022">
    <property type="protein sequence ID" value="MFC4232546.1"/>
    <property type="molecule type" value="Genomic_DNA"/>
</dbReference>
<feature type="transmembrane region" description="Helical" evidence="6">
    <location>
        <begin position="121"/>
        <end position="145"/>
    </location>
</feature>
<evidence type="ECO:0000256" key="3">
    <source>
        <dbReference type="ARBA" id="ARBA00022692"/>
    </source>
</evidence>
<name>A0ABV8PZX1_9BACT</name>
<proteinExistence type="predicted"/>
<evidence type="ECO:0000256" key="5">
    <source>
        <dbReference type="ARBA" id="ARBA00023136"/>
    </source>
</evidence>
<evidence type="ECO:0000313" key="8">
    <source>
        <dbReference type="Proteomes" id="UP001595906"/>
    </source>
</evidence>
<keyword evidence="8" id="KW-1185">Reference proteome</keyword>
<feature type="transmembrane region" description="Helical" evidence="6">
    <location>
        <begin position="221"/>
        <end position="238"/>
    </location>
</feature>
<feature type="transmembrane region" description="Helical" evidence="6">
    <location>
        <begin position="81"/>
        <end position="101"/>
    </location>
</feature>
<feature type="transmembrane region" description="Helical" evidence="6">
    <location>
        <begin position="338"/>
        <end position="363"/>
    </location>
</feature>
<comment type="caution">
    <text evidence="7">The sequence shown here is derived from an EMBL/GenBank/DDBJ whole genome shotgun (WGS) entry which is preliminary data.</text>
</comment>
<evidence type="ECO:0000313" key="7">
    <source>
        <dbReference type="EMBL" id="MFC4232546.1"/>
    </source>
</evidence>
<dbReference type="PANTHER" id="PTHR30250:SF11">
    <property type="entry name" value="O-ANTIGEN TRANSPORTER-RELATED"/>
    <property type="match status" value="1"/>
</dbReference>
<feature type="transmembrane region" description="Helical" evidence="6">
    <location>
        <begin position="50"/>
        <end position="69"/>
    </location>
</feature>
<evidence type="ECO:0000256" key="2">
    <source>
        <dbReference type="ARBA" id="ARBA00022475"/>
    </source>
</evidence>
<keyword evidence="4 6" id="KW-1133">Transmembrane helix</keyword>
<feature type="transmembrane region" description="Helical" evidence="6">
    <location>
        <begin position="179"/>
        <end position="200"/>
    </location>
</feature>
<feature type="transmembrane region" description="Helical" evidence="6">
    <location>
        <begin position="370"/>
        <end position="387"/>
    </location>
</feature>
<keyword evidence="5 6" id="KW-0472">Membrane</keyword>
<feature type="transmembrane region" description="Helical" evidence="6">
    <location>
        <begin position="244"/>
        <end position="266"/>
    </location>
</feature>
<gene>
    <name evidence="7" type="ORF">ACFOW1_11625</name>
</gene>
<keyword evidence="3 6" id="KW-0812">Transmembrane</keyword>